<dbReference type="Proteomes" id="UP001597097">
    <property type="component" value="Unassembled WGS sequence"/>
</dbReference>
<protein>
    <recommendedName>
        <fullName evidence="3">DUF3168 domain-containing protein</fullName>
    </recommendedName>
</protein>
<reference evidence="2" key="1">
    <citation type="journal article" date="2019" name="Int. J. Syst. Evol. Microbiol.">
        <title>The Global Catalogue of Microorganisms (GCM) 10K type strain sequencing project: providing services to taxonomists for standard genome sequencing and annotation.</title>
        <authorList>
            <consortium name="The Broad Institute Genomics Platform"/>
            <consortium name="The Broad Institute Genome Sequencing Center for Infectious Disease"/>
            <person name="Wu L."/>
            <person name="Ma J."/>
        </authorList>
    </citation>
    <scope>NUCLEOTIDE SEQUENCE [LARGE SCALE GENOMIC DNA]</scope>
    <source>
        <strain evidence="2">CGMCC 1.15399</strain>
    </source>
</reference>
<gene>
    <name evidence="1" type="ORF">ACFSJ0_58950</name>
</gene>
<proteinExistence type="predicted"/>
<dbReference type="RefSeq" id="WP_219536579.1">
    <property type="nucleotide sequence ID" value="NZ_JAHKRM010000031.1"/>
</dbReference>
<organism evidence="1 2">
    <name type="scientific">Nonomuraea guangzhouensis</name>
    <dbReference type="NCBI Taxonomy" id="1291555"/>
    <lineage>
        <taxon>Bacteria</taxon>
        <taxon>Bacillati</taxon>
        <taxon>Actinomycetota</taxon>
        <taxon>Actinomycetes</taxon>
        <taxon>Streptosporangiales</taxon>
        <taxon>Streptosporangiaceae</taxon>
        <taxon>Nonomuraea</taxon>
    </lineage>
</organism>
<comment type="caution">
    <text evidence="1">The sequence shown here is derived from an EMBL/GenBank/DDBJ whole genome shotgun (WGS) entry which is preliminary data.</text>
</comment>
<sequence length="138" mass="14497">MAYVAAVRLVRSWLTSQTTLVGPGKPIALGAFRQHPRSPGQGAYVLLSRIGRAGDVVAEDVIDSARISASIYAGTDEAAEDAAVAYANAVTALTGSPAVIGDARCLVADDLVGPLLVDNHDSDREQWQYLVDATFTII</sequence>
<evidence type="ECO:0008006" key="3">
    <source>
        <dbReference type="Google" id="ProtNLM"/>
    </source>
</evidence>
<keyword evidence="2" id="KW-1185">Reference proteome</keyword>
<evidence type="ECO:0000313" key="1">
    <source>
        <dbReference type="EMBL" id="MFD1547014.1"/>
    </source>
</evidence>
<evidence type="ECO:0000313" key="2">
    <source>
        <dbReference type="Proteomes" id="UP001597097"/>
    </source>
</evidence>
<accession>A0ABW4GX84</accession>
<dbReference type="EMBL" id="JBHUCM010000070">
    <property type="protein sequence ID" value="MFD1547014.1"/>
    <property type="molecule type" value="Genomic_DNA"/>
</dbReference>
<name>A0ABW4GX84_9ACTN</name>